<protein>
    <submittedName>
        <fullName evidence="1">Uncharacterized protein</fullName>
    </submittedName>
</protein>
<comment type="caution">
    <text evidence="1">The sequence shown here is derived from an EMBL/GenBank/DDBJ whole genome shotgun (WGS) entry which is preliminary data.</text>
</comment>
<evidence type="ECO:0000313" key="2">
    <source>
        <dbReference type="Proteomes" id="UP001341840"/>
    </source>
</evidence>
<accession>A0ABU6W3U6</accession>
<organism evidence="1 2">
    <name type="scientific">Stylosanthes scabra</name>
    <dbReference type="NCBI Taxonomy" id="79078"/>
    <lineage>
        <taxon>Eukaryota</taxon>
        <taxon>Viridiplantae</taxon>
        <taxon>Streptophyta</taxon>
        <taxon>Embryophyta</taxon>
        <taxon>Tracheophyta</taxon>
        <taxon>Spermatophyta</taxon>
        <taxon>Magnoliopsida</taxon>
        <taxon>eudicotyledons</taxon>
        <taxon>Gunneridae</taxon>
        <taxon>Pentapetalae</taxon>
        <taxon>rosids</taxon>
        <taxon>fabids</taxon>
        <taxon>Fabales</taxon>
        <taxon>Fabaceae</taxon>
        <taxon>Papilionoideae</taxon>
        <taxon>50 kb inversion clade</taxon>
        <taxon>dalbergioids sensu lato</taxon>
        <taxon>Dalbergieae</taxon>
        <taxon>Pterocarpus clade</taxon>
        <taxon>Stylosanthes</taxon>
    </lineage>
</organism>
<evidence type="ECO:0000313" key="1">
    <source>
        <dbReference type="EMBL" id="MED6179441.1"/>
    </source>
</evidence>
<gene>
    <name evidence="1" type="ORF">PIB30_001205</name>
</gene>
<reference evidence="1 2" key="1">
    <citation type="journal article" date="2023" name="Plants (Basel)">
        <title>Bridging the Gap: Combining Genomics and Transcriptomics Approaches to Understand Stylosanthes scabra, an Orphan Legume from the Brazilian Caatinga.</title>
        <authorList>
            <person name="Ferreira-Neto J.R.C."/>
            <person name="da Silva M.D."/>
            <person name="Binneck E."/>
            <person name="de Melo N.F."/>
            <person name="da Silva R.H."/>
            <person name="de Melo A.L.T.M."/>
            <person name="Pandolfi V."/>
            <person name="Bustamante F.O."/>
            <person name="Brasileiro-Vidal A.C."/>
            <person name="Benko-Iseppon A.M."/>
        </authorList>
    </citation>
    <scope>NUCLEOTIDE SEQUENCE [LARGE SCALE GENOMIC DNA]</scope>
    <source>
        <tissue evidence="1">Leaves</tissue>
    </source>
</reference>
<sequence>MFILVPSNVVARDIPQTFSNSKEDGVIGKDISVGGYTANEPSQGMTASMLL</sequence>
<dbReference type="Proteomes" id="UP001341840">
    <property type="component" value="Unassembled WGS sequence"/>
</dbReference>
<keyword evidence="2" id="KW-1185">Reference proteome</keyword>
<proteinExistence type="predicted"/>
<name>A0ABU6W3U6_9FABA</name>
<dbReference type="EMBL" id="JASCZI010181245">
    <property type="protein sequence ID" value="MED6179441.1"/>
    <property type="molecule type" value="Genomic_DNA"/>
</dbReference>